<feature type="domain" description="Aminoacyl-transfer RNA synthetases class-II family profile" evidence="13">
    <location>
        <begin position="1"/>
        <end position="322"/>
    </location>
</feature>
<evidence type="ECO:0000256" key="4">
    <source>
        <dbReference type="ARBA" id="ARBA00022490"/>
    </source>
</evidence>
<reference evidence="14 15" key="1">
    <citation type="submission" date="2019-03" db="EMBL/GenBank/DDBJ databases">
        <title>Genomic Encyclopedia of Type Strains, Phase IV (KMG-IV): sequencing the most valuable type-strain genomes for metagenomic binning, comparative biology and taxonomic classification.</title>
        <authorList>
            <person name="Goeker M."/>
        </authorList>
    </citation>
    <scope>NUCLEOTIDE SEQUENCE [LARGE SCALE GENOMIC DNA]</scope>
    <source>
        <strain evidence="14 15">DSM 26377</strain>
    </source>
</reference>
<keyword evidence="15" id="KW-1185">Reference proteome</keyword>
<dbReference type="InterPro" id="IPR045864">
    <property type="entry name" value="aa-tRNA-synth_II/BPL/LPL"/>
</dbReference>
<keyword evidence="6 11" id="KW-0547">Nucleotide-binding</keyword>
<evidence type="ECO:0000256" key="1">
    <source>
        <dbReference type="ARBA" id="ARBA00004496"/>
    </source>
</evidence>
<dbReference type="EC" id="6.1.1.21" evidence="11"/>
<dbReference type="SUPFAM" id="SSF52954">
    <property type="entry name" value="Class II aaRS ABD-related"/>
    <property type="match status" value="1"/>
</dbReference>
<keyword evidence="5 11" id="KW-0436">Ligase</keyword>
<evidence type="ECO:0000256" key="9">
    <source>
        <dbReference type="ARBA" id="ARBA00023146"/>
    </source>
</evidence>
<dbReference type="InterPro" id="IPR036621">
    <property type="entry name" value="Anticodon-bd_dom_sf"/>
</dbReference>
<dbReference type="HAMAP" id="MF_00127">
    <property type="entry name" value="His_tRNA_synth"/>
    <property type="match status" value="1"/>
</dbReference>
<dbReference type="InterPro" id="IPR033656">
    <property type="entry name" value="HisRS_anticodon"/>
</dbReference>
<feature type="binding site" evidence="12">
    <location>
        <position position="125"/>
    </location>
    <ligand>
        <name>L-histidine</name>
        <dbReference type="ChEBI" id="CHEBI:57595"/>
    </ligand>
</feature>
<evidence type="ECO:0000256" key="7">
    <source>
        <dbReference type="ARBA" id="ARBA00022840"/>
    </source>
</evidence>
<dbReference type="GO" id="GO:0004821">
    <property type="term" value="F:histidine-tRNA ligase activity"/>
    <property type="evidence" value="ECO:0007669"/>
    <property type="project" value="UniProtKB-UniRule"/>
</dbReference>
<dbReference type="PIRSF" id="PIRSF001549">
    <property type="entry name" value="His-tRNA_synth"/>
    <property type="match status" value="1"/>
</dbReference>
<feature type="binding site" evidence="12">
    <location>
        <position position="111"/>
    </location>
    <ligand>
        <name>L-histidine</name>
        <dbReference type="ChEBI" id="CHEBI:57595"/>
    </ligand>
</feature>
<comment type="subcellular location">
    <subcellularLocation>
        <location evidence="1 11">Cytoplasm</location>
    </subcellularLocation>
</comment>
<dbReference type="RefSeq" id="WP_133883724.1">
    <property type="nucleotide sequence ID" value="NZ_MWIN01000003.1"/>
</dbReference>
<feature type="binding site" evidence="12">
    <location>
        <begin position="81"/>
        <end position="83"/>
    </location>
    <ligand>
        <name>L-histidine</name>
        <dbReference type="ChEBI" id="CHEBI:57595"/>
    </ligand>
</feature>
<comment type="subunit">
    <text evidence="3 11">Homodimer.</text>
</comment>
<dbReference type="CDD" id="cd00773">
    <property type="entry name" value="HisRS-like_core"/>
    <property type="match status" value="1"/>
</dbReference>
<dbReference type="InterPro" id="IPR015807">
    <property type="entry name" value="His-tRNA-ligase"/>
</dbReference>
<feature type="binding site" evidence="12">
    <location>
        <position position="129"/>
    </location>
    <ligand>
        <name>L-histidine</name>
        <dbReference type="ChEBI" id="CHEBI:57595"/>
    </ligand>
</feature>
<evidence type="ECO:0000259" key="13">
    <source>
        <dbReference type="PROSITE" id="PS50862"/>
    </source>
</evidence>
<dbReference type="NCBIfam" id="TIGR00442">
    <property type="entry name" value="hisS"/>
    <property type="match status" value="1"/>
</dbReference>
<accession>A0A4S3K9A9</accession>
<dbReference type="InterPro" id="IPR006195">
    <property type="entry name" value="aa-tRNA-synth_II"/>
</dbReference>
<dbReference type="InterPro" id="IPR004516">
    <property type="entry name" value="HisRS/HisZ"/>
</dbReference>
<dbReference type="Proteomes" id="UP000295341">
    <property type="component" value="Unassembled WGS sequence"/>
</dbReference>
<dbReference type="InterPro" id="IPR041715">
    <property type="entry name" value="HisRS-like_core"/>
</dbReference>
<keyword evidence="9 11" id="KW-0030">Aminoacyl-tRNA synthetase</keyword>
<keyword evidence="4 11" id="KW-0963">Cytoplasm</keyword>
<comment type="catalytic activity">
    <reaction evidence="10 11">
        <text>tRNA(His) + L-histidine + ATP = L-histidyl-tRNA(His) + AMP + diphosphate + H(+)</text>
        <dbReference type="Rhea" id="RHEA:17313"/>
        <dbReference type="Rhea" id="RHEA-COMP:9665"/>
        <dbReference type="Rhea" id="RHEA-COMP:9689"/>
        <dbReference type="ChEBI" id="CHEBI:15378"/>
        <dbReference type="ChEBI" id="CHEBI:30616"/>
        <dbReference type="ChEBI" id="CHEBI:33019"/>
        <dbReference type="ChEBI" id="CHEBI:57595"/>
        <dbReference type="ChEBI" id="CHEBI:78442"/>
        <dbReference type="ChEBI" id="CHEBI:78527"/>
        <dbReference type="ChEBI" id="CHEBI:456215"/>
        <dbReference type="EC" id="6.1.1.21"/>
    </reaction>
</comment>
<dbReference type="CDD" id="cd00859">
    <property type="entry name" value="HisRS_anticodon"/>
    <property type="match status" value="1"/>
</dbReference>
<gene>
    <name evidence="11" type="primary">hisS</name>
    <name evidence="14" type="ORF">DFR24_4577</name>
</gene>
<dbReference type="PROSITE" id="PS50862">
    <property type="entry name" value="AA_TRNA_LIGASE_II"/>
    <property type="match status" value="1"/>
</dbReference>
<evidence type="ECO:0000256" key="12">
    <source>
        <dbReference type="PIRSR" id="PIRSR001549-1"/>
    </source>
</evidence>
<evidence type="ECO:0000256" key="10">
    <source>
        <dbReference type="ARBA" id="ARBA00047639"/>
    </source>
</evidence>
<dbReference type="Pfam" id="PF13393">
    <property type="entry name" value="tRNA-synt_His"/>
    <property type="match status" value="1"/>
</dbReference>
<feature type="binding site" evidence="12">
    <location>
        <begin position="260"/>
        <end position="261"/>
    </location>
    <ligand>
        <name>L-histidine</name>
        <dbReference type="ChEBI" id="CHEBI:57595"/>
    </ligand>
</feature>
<dbReference type="OrthoDB" id="9800814at2"/>
<evidence type="ECO:0000256" key="3">
    <source>
        <dbReference type="ARBA" id="ARBA00011738"/>
    </source>
</evidence>
<proteinExistence type="inferred from homology"/>
<evidence type="ECO:0000256" key="2">
    <source>
        <dbReference type="ARBA" id="ARBA00008226"/>
    </source>
</evidence>
<dbReference type="PANTHER" id="PTHR43707:SF1">
    <property type="entry name" value="HISTIDINE--TRNA LIGASE, MITOCHONDRIAL-RELATED"/>
    <property type="match status" value="1"/>
</dbReference>
<dbReference type="PANTHER" id="PTHR43707">
    <property type="entry name" value="HISTIDYL-TRNA SYNTHETASE"/>
    <property type="match status" value="1"/>
</dbReference>
<keyword evidence="8 11" id="KW-0648">Protein biosynthesis</keyword>
<evidence type="ECO:0000256" key="11">
    <source>
        <dbReference type="HAMAP-Rule" id="MF_00127"/>
    </source>
</evidence>
<dbReference type="Pfam" id="PF03129">
    <property type="entry name" value="HGTP_anticodon"/>
    <property type="match status" value="1"/>
</dbReference>
<evidence type="ECO:0000256" key="6">
    <source>
        <dbReference type="ARBA" id="ARBA00022741"/>
    </source>
</evidence>
<feature type="binding site" evidence="12">
    <location>
        <position position="256"/>
    </location>
    <ligand>
        <name>L-histidine</name>
        <dbReference type="ChEBI" id="CHEBI:57595"/>
    </ligand>
</feature>
<dbReference type="InterPro" id="IPR004154">
    <property type="entry name" value="Anticodon-bd"/>
</dbReference>
<protein>
    <recommendedName>
        <fullName evidence="11">Histidine--tRNA ligase</fullName>
        <ecNumber evidence="11">6.1.1.21</ecNumber>
    </recommendedName>
    <alternativeName>
        <fullName evidence="11">Histidyl-tRNA synthetase</fullName>
        <shortName evidence="11">HisRS</shortName>
    </alternativeName>
</protein>
<comment type="similarity">
    <text evidence="2 11">Belongs to the class-II aminoacyl-tRNA synthetase family.</text>
</comment>
<sequence>MKIQSIRGFNDVLPADSALWQYLFDTARSLFEAYAYREVRIPVVESTALFKRAVGEVTDVVEKEMYAFEDRGGEHVALRPEFTAGLVRAGIEHGLFHNQQQRLWCAGPVFRYERPQAGRYRQFHQLDVEAYGIPGPDVDVEMIAMTARLWKALGFQNLRLELNSLGGPDTRSRYRAALIEFLQQHESSLDEDSKKRLLTNPLRVLDSKVPTTQAIVKDAPSILDFLDPESAAHLDGLRQGLTDLGIEHHVNPRLVRGLDYYTKGVFEWITTELGAQGTICAGGRYDGLVEQLGGSPTPAVGWAAGVERLILLLQKAQTAALPAEADVYICRFGAQGERLGLAVAEQVRDLLGPKARVALNAGGGKPAAQFKRADKSGARVALVIGDDEAAAGVVQVKFLREDRPQATVTRSELASALSGLFPSKHA</sequence>
<evidence type="ECO:0000256" key="5">
    <source>
        <dbReference type="ARBA" id="ARBA00022598"/>
    </source>
</evidence>
<comment type="caution">
    <text evidence="14">The sequence shown here is derived from an EMBL/GenBank/DDBJ whole genome shotgun (WGS) entry which is preliminary data.</text>
</comment>
<organism evidence="14 15">
    <name type="scientific">Panacagrimonas perspica</name>
    <dbReference type="NCBI Taxonomy" id="381431"/>
    <lineage>
        <taxon>Bacteria</taxon>
        <taxon>Pseudomonadati</taxon>
        <taxon>Pseudomonadota</taxon>
        <taxon>Gammaproteobacteria</taxon>
        <taxon>Nevskiales</taxon>
        <taxon>Nevskiaceae</taxon>
        <taxon>Panacagrimonas</taxon>
    </lineage>
</organism>
<keyword evidence="7 11" id="KW-0067">ATP-binding</keyword>
<dbReference type="GO" id="GO:0005737">
    <property type="term" value="C:cytoplasm"/>
    <property type="evidence" value="ECO:0007669"/>
    <property type="project" value="UniProtKB-SubCell"/>
</dbReference>
<dbReference type="FunFam" id="3.30.930.10:FF:000005">
    <property type="entry name" value="Histidine--tRNA ligase"/>
    <property type="match status" value="1"/>
</dbReference>
<evidence type="ECO:0000313" key="15">
    <source>
        <dbReference type="Proteomes" id="UP000295341"/>
    </source>
</evidence>
<dbReference type="AlphaFoldDB" id="A0A4S3K9A9"/>
<dbReference type="GO" id="GO:0006427">
    <property type="term" value="P:histidyl-tRNA aminoacylation"/>
    <property type="evidence" value="ECO:0007669"/>
    <property type="project" value="UniProtKB-UniRule"/>
</dbReference>
<evidence type="ECO:0000256" key="8">
    <source>
        <dbReference type="ARBA" id="ARBA00022917"/>
    </source>
</evidence>
<dbReference type="SUPFAM" id="SSF55681">
    <property type="entry name" value="Class II aaRS and biotin synthetases"/>
    <property type="match status" value="1"/>
</dbReference>
<evidence type="ECO:0000313" key="14">
    <source>
        <dbReference type="EMBL" id="TDU24311.1"/>
    </source>
</evidence>
<dbReference type="Gene3D" id="3.30.930.10">
    <property type="entry name" value="Bira Bifunctional Protein, Domain 2"/>
    <property type="match status" value="1"/>
</dbReference>
<dbReference type="GO" id="GO:0005524">
    <property type="term" value="F:ATP binding"/>
    <property type="evidence" value="ECO:0007669"/>
    <property type="project" value="UniProtKB-UniRule"/>
</dbReference>
<name>A0A4S3K9A9_9GAMM</name>
<dbReference type="EMBL" id="SOBT01000012">
    <property type="protein sequence ID" value="TDU24311.1"/>
    <property type="molecule type" value="Genomic_DNA"/>
</dbReference>
<dbReference type="Gene3D" id="3.40.50.800">
    <property type="entry name" value="Anticodon-binding domain"/>
    <property type="match status" value="1"/>
</dbReference>